<keyword evidence="4 7" id="KW-0808">Transferase</keyword>
<proteinExistence type="inferred from homology"/>
<evidence type="ECO:0000313" key="10">
    <source>
        <dbReference type="WormBase" id="SRAE_0000031200"/>
    </source>
</evidence>
<dbReference type="WBParaSite" id="SRAE_0000031200.1">
    <property type="protein sequence ID" value="SRAE_0000031200.1"/>
    <property type="gene ID" value="WBGene00256055"/>
</dbReference>
<dbReference type="CDD" id="cd03784">
    <property type="entry name" value="GT1_Gtf-like"/>
    <property type="match status" value="1"/>
</dbReference>
<keyword evidence="3" id="KW-0328">Glycosyltransferase</keyword>
<dbReference type="InterPro" id="IPR002213">
    <property type="entry name" value="UDP_glucos_trans"/>
</dbReference>
<keyword evidence="6" id="KW-0812">Transmembrane</keyword>
<evidence type="ECO:0000256" key="3">
    <source>
        <dbReference type="ARBA" id="ARBA00022676"/>
    </source>
</evidence>
<reference evidence="8" key="2">
    <citation type="submission" date="2014-09" db="EMBL/GenBank/DDBJ databases">
        <authorList>
            <person name="Martin A.A."/>
        </authorList>
    </citation>
    <scope>NUCLEOTIDE SEQUENCE</scope>
    <source>
        <strain evidence="8">ED321</strain>
    </source>
</reference>
<name>A0A090KUN3_STRRB</name>
<evidence type="ECO:0000256" key="1">
    <source>
        <dbReference type="ARBA" id="ARBA00009995"/>
    </source>
</evidence>
<protein>
    <recommendedName>
        <fullName evidence="2">glucuronosyltransferase</fullName>
        <ecNumber evidence="2">2.4.1.17</ecNumber>
    </recommendedName>
</protein>
<dbReference type="Pfam" id="PF00201">
    <property type="entry name" value="UDPGT"/>
    <property type="match status" value="1"/>
</dbReference>
<reference evidence="7" key="1">
    <citation type="submission" date="2014-09" db="EMBL/GenBank/DDBJ databases">
        <authorList>
            <person name="Aslett A.Martin."/>
        </authorList>
    </citation>
    <scope>NUCLEOTIDE SEQUENCE</scope>
    <source>
        <strain evidence="7">ED321 Heterogonic</strain>
    </source>
</reference>
<evidence type="ECO:0000256" key="2">
    <source>
        <dbReference type="ARBA" id="ARBA00012544"/>
    </source>
</evidence>
<dbReference type="SUPFAM" id="SSF53756">
    <property type="entry name" value="UDP-Glycosyltransferase/glycogen phosphorylase"/>
    <property type="match status" value="1"/>
</dbReference>
<dbReference type="EC" id="2.4.1.17" evidence="2"/>
<dbReference type="OrthoDB" id="5835829at2759"/>
<dbReference type="GO" id="GO:0015020">
    <property type="term" value="F:glucuronosyltransferase activity"/>
    <property type="evidence" value="ECO:0007669"/>
    <property type="project" value="UniProtKB-EC"/>
</dbReference>
<accession>A0A090KUN3</accession>
<dbReference type="InterPro" id="IPR050271">
    <property type="entry name" value="UDP-glycosyltransferase"/>
</dbReference>
<comment type="catalytic activity">
    <reaction evidence="5">
        <text>glucuronate acceptor + UDP-alpha-D-glucuronate = acceptor beta-D-glucuronoside + UDP + H(+)</text>
        <dbReference type="Rhea" id="RHEA:21032"/>
        <dbReference type="ChEBI" id="CHEBI:15378"/>
        <dbReference type="ChEBI" id="CHEBI:58052"/>
        <dbReference type="ChEBI" id="CHEBI:58223"/>
        <dbReference type="ChEBI" id="CHEBI:132367"/>
        <dbReference type="ChEBI" id="CHEBI:132368"/>
        <dbReference type="EC" id="2.4.1.17"/>
    </reaction>
</comment>
<keyword evidence="6" id="KW-0472">Membrane</keyword>
<dbReference type="GeneID" id="36373553"/>
<comment type="similarity">
    <text evidence="1">Belongs to the UDP-glycosyltransferase family.</text>
</comment>
<dbReference type="CTD" id="36373553"/>
<dbReference type="AlphaFoldDB" id="A0A090KUN3"/>
<dbReference type="Gene3D" id="3.40.50.2000">
    <property type="entry name" value="Glycogen Phosphorylase B"/>
    <property type="match status" value="1"/>
</dbReference>
<organism evidence="7">
    <name type="scientific">Strongyloides ratti</name>
    <name type="common">Parasitic roundworm</name>
    <dbReference type="NCBI Taxonomy" id="34506"/>
    <lineage>
        <taxon>Eukaryota</taxon>
        <taxon>Metazoa</taxon>
        <taxon>Ecdysozoa</taxon>
        <taxon>Nematoda</taxon>
        <taxon>Chromadorea</taxon>
        <taxon>Rhabditida</taxon>
        <taxon>Tylenchina</taxon>
        <taxon>Panagrolaimomorpha</taxon>
        <taxon>Strongyloidoidea</taxon>
        <taxon>Strongyloididae</taxon>
        <taxon>Strongyloides</taxon>
    </lineage>
</organism>
<keyword evidence="8" id="KW-1185">Reference proteome</keyword>
<evidence type="ECO:0000256" key="4">
    <source>
        <dbReference type="ARBA" id="ARBA00022679"/>
    </source>
</evidence>
<dbReference type="Proteomes" id="UP000035682">
    <property type="component" value="Unplaced"/>
</dbReference>
<dbReference type="PANTHER" id="PTHR48043:SF68">
    <property type="entry name" value="GLUCURONOSYLTRANSFERASE"/>
    <property type="match status" value="1"/>
</dbReference>
<dbReference type="PANTHER" id="PTHR48043">
    <property type="entry name" value="EG:EG0003.4 PROTEIN-RELATED"/>
    <property type="match status" value="1"/>
</dbReference>
<reference evidence="9" key="3">
    <citation type="submission" date="2020-12" db="UniProtKB">
        <authorList>
            <consortium name="WormBaseParasite"/>
        </authorList>
    </citation>
    <scope>IDENTIFICATION</scope>
</reference>
<dbReference type="EMBL" id="LN609406">
    <property type="protein sequence ID" value="CEF61185.1"/>
    <property type="molecule type" value="Genomic_DNA"/>
</dbReference>
<evidence type="ECO:0000313" key="7">
    <source>
        <dbReference type="EMBL" id="CEF61185.1"/>
    </source>
</evidence>
<sequence>MKHYFGCIIILLLLTITNIVSIILKKDSLSVLLLPSSGCYSHDVMMRQFGENINNNESVYWFQLLIYDFSINKKPFPKNWIPLIFNRTTVQNQAIISSGISLFWEMNIPFDLTRPWDLRDHLLQECLTSLFSKMNTPTIQFSNWPLSDGYISSLNIPAMPSSVPKTGTLFSGKKMSFLERNMNFIFNLVIIFTRTLQSLSMLFDFNCNLFEIEAKHLFYVSRSEMIIEPIRPINNRIKYFGGNHNKDKYDYINEIEKLKNLNVTGDVLWNDLDNNKFILVTFGSISNVKNMPIHLLKIFLNTFKNCKYIVIWQSNTNHHEITSLTNIKIPSNVKIVKWIPLTLLFNHRNLKYVICHGGINTINELVYFKIPIVGIPLQGDQSSNLQRLVDLNVCKLITIRQVWNGELKKLLQIFEDNLNSFRERSNKIGSMVEFHKLFLKDEQVFWIQWSRRHGKKLHSKLDQKYFDMKMKSTIEMYMLQDVLIYLTFCIIITIICYKN</sequence>
<feature type="transmembrane region" description="Helical" evidence="6">
    <location>
        <begin position="477"/>
        <end position="497"/>
    </location>
</feature>
<evidence type="ECO:0000256" key="6">
    <source>
        <dbReference type="SAM" id="Phobius"/>
    </source>
</evidence>
<dbReference type="WormBase" id="SRAE_0000031200">
    <property type="protein sequence ID" value="SRP09652"/>
    <property type="gene ID" value="WBGene00256055"/>
</dbReference>
<keyword evidence="6" id="KW-1133">Transmembrane helix</keyword>
<dbReference type="RefSeq" id="XP_024500394.1">
    <property type="nucleotide sequence ID" value="XM_024646187.1"/>
</dbReference>
<evidence type="ECO:0000313" key="9">
    <source>
        <dbReference type="WBParaSite" id="SRAE_0000031200.1"/>
    </source>
</evidence>
<gene>
    <name evidence="7 9 10" type="ORF">SRAE_0000031200</name>
</gene>
<evidence type="ECO:0000256" key="5">
    <source>
        <dbReference type="ARBA" id="ARBA00047475"/>
    </source>
</evidence>
<evidence type="ECO:0000313" key="8">
    <source>
        <dbReference type="Proteomes" id="UP000035682"/>
    </source>
</evidence>